<protein>
    <submittedName>
        <fullName evidence="1">Uncharacterized protein</fullName>
    </submittedName>
</protein>
<keyword evidence="2" id="KW-1185">Reference proteome</keyword>
<name>W1P5F1_AMBTC</name>
<reference evidence="2" key="1">
    <citation type="journal article" date="2013" name="Science">
        <title>The Amborella genome and the evolution of flowering plants.</title>
        <authorList>
            <consortium name="Amborella Genome Project"/>
        </authorList>
    </citation>
    <scope>NUCLEOTIDE SEQUENCE [LARGE SCALE GENOMIC DNA]</scope>
</reference>
<gene>
    <name evidence="1" type="ORF">AMTR_s00135p00048720</name>
</gene>
<dbReference type="HOGENOM" id="CLU_2486374_0_0_1"/>
<dbReference type="EMBL" id="KI394463">
    <property type="protein sequence ID" value="ERN02894.1"/>
    <property type="molecule type" value="Genomic_DNA"/>
</dbReference>
<evidence type="ECO:0000313" key="1">
    <source>
        <dbReference type="EMBL" id="ERN02894.1"/>
    </source>
</evidence>
<evidence type="ECO:0000313" key="2">
    <source>
        <dbReference type="Proteomes" id="UP000017836"/>
    </source>
</evidence>
<dbReference type="Proteomes" id="UP000017836">
    <property type="component" value="Unassembled WGS sequence"/>
</dbReference>
<accession>W1P5F1</accession>
<proteinExistence type="predicted"/>
<sequence length="87" mass="10045">MTSYRGSSRHGPYYGLYSSLDTMIFIERVPDRRKVGVLVVCLKPKSRCRNRFLYYSHGKRGAAKMRAKNFLLLRVYIANPGQQEALS</sequence>
<organism evidence="1 2">
    <name type="scientific">Amborella trichopoda</name>
    <dbReference type="NCBI Taxonomy" id="13333"/>
    <lineage>
        <taxon>Eukaryota</taxon>
        <taxon>Viridiplantae</taxon>
        <taxon>Streptophyta</taxon>
        <taxon>Embryophyta</taxon>
        <taxon>Tracheophyta</taxon>
        <taxon>Spermatophyta</taxon>
        <taxon>Magnoliopsida</taxon>
        <taxon>Amborellales</taxon>
        <taxon>Amborellaceae</taxon>
        <taxon>Amborella</taxon>
    </lineage>
</organism>
<dbReference type="AlphaFoldDB" id="W1P5F1"/>
<dbReference type="Gramene" id="ERN02894">
    <property type="protein sequence ID" value="ERN02894"/>
    <property type="gene ID" value="AMTR_s00135p00048720"/>
</dbReference>